<keyword evidence="2" id="KW-1185">Reference proteome</keyword>
<dbReference type="Proteomes" id="UP000184510">
    <property type="component" value="Unassembled WGS sequence"/>
</dbReference>
<evidence type="ECO:0000313" key="1">
    <source>
        <dbReference type="EMBL" id="SHK29732.1"/>
    </source>
</evidence>
<reference evidence="1 2" key="1">
    <citation type="submission" date="2016-11" db="EMBL/GenBank/DDBJ databases">
        <authorList>
            <person name="Jaros S."/>
            <person name="Januszkiewicz K."/>
            <person name="Wedrychowicz H."/>
        </authorList>
    </citation>
    <scope>NUCLEOTIDE SEQUENCE [LARGE SCALE GENOMIC DNA]</scope>
    <source>
        <strain evidence="1 2">DSM 18772</strain>
    </source>
</reference>
<proteinExistence type="predicted"/>
<gene>
    <name evidence="1" type="ORF">SAMN02745181_3595</name>
</gene>
<dbReference type="AlphaFoldDB" id="A0A1M6RBC4"/>
<dbReference type="InParanoid" id="A0A1M6RBC4"/>
<sequence length="241" mass="27995">MSLKPLCNEVLTPHTDYCRCTGKIRRVSQRGKEEKSYRNQVWTLNSKLNFCSFTGFKRSLEYLTEMEYATLIMMIVTFLQERQSTKDRSLQGLKDYLIEKNFCEVIEFLENNEQAQKGIELLLKSEFTQIQDQLKVITDTLTSVTSKLDGFSQIVTEESGLTEQALYILKEVKDRENGILFLNGEQLAIAPWFSGFLNSPEPRFLEDDIKLLLSYNWITNSGRNTYKITRAGYRASEQLFL</sequence>
<accession>A0A1M6RBC4</accession>
<protein>
    <submittedName>
        <fullName evidence="1">Uncharacterized protein</fullName>
    </submittedName>
</protein>
<dbReference type="EMBL" id="FQYR01000007">
    <property type="protein sequence ID" value="SHK29732.1"/>
    <property type="molecule type" value="Genomic_DNA"/>
</dbReference>
<evidence type="ECO:0000313" key="2">
    <source>
        <dbReference type="Proteomes" id="UP000184510"/>
    </source>
</evidence>
<dbReference type="STRING" id="1123071.SAMN02745181_3595"/>
<organism evidence="1 2">
    <name type="scientific">Rubritalea squalenifaciens DSM 18772</name>
    <dbReference type="NCBI Taxonomy" id="1123071"/>
    <lineage>
        <taxon>Bacteria</taxon>
        <taxon>Pseudomonadati</taxon>
        <taxon>Verrucomicrobiota</taxon>
        <taxon>Verrucomicrobiia</taxon>
        <taxon>Verrucomicrobiales</taxon>
        <taxon>Rubritaleaceae</taxon>
        <taxon>Rubritalea</taxon>
    </lineage>
</organism>
<name>A0A1M6RBC4_9BACT</name>